<accession>A0A845G2U5</accession>
<keyword evidence="1" id="KW-0449">Lipoprotein</keyword>
<proteinExistence type="predicted"/>
<dbReference type="RefSeq" id="WP_161096483.1">
    <property type="nucleotide sequence ID" value="NZ_WWCW01000021.1"/>
</dbReference>
<comment type="caution">
    <text evidence="1">The sequence shown here is derived from an EMBL/GenBank/DDBJ whole genome shotgun (WGS) entry which is preliminary data.</text>
</comment>
<sequence>MKSKTNVAITLAAAALLGIFGYRSLTRQVQPVAVNAENCTPEHIRAVTDAMERSILSAQCAKARKP</sequence>
<protein>
    <submittedName>
        <fullName evidence="1">Entry exclusion lipoprotein TrbK</fullName>
    </submittedName>
</protein>
<evidence type="ECO:0000313" key="1">
    <source>
        <dbReference type="EMBL" id="MYM87326.1"/>
    </source>
</evidence>
<dbReference type="AlphaFoldDB" id="A0A845G2U5"/>
<dbReference type="Proteomes" id="UP000470302">
    <property type="component" value="Unassembled WGS sequence"/>
</dbReference>
<evidence type="ECO:0000313" key="2">
    <source>
        <dbReference type="Proteomes" id="UP000470302"/>
    </source>
</evidence>
<reference evidence="1 2" key="1">
    <citation type="submission" date="2020-01" db="EMBL/GenBank/DDBJ databases">
        <title>Novel species isolated from a subtropical stream in China.</title>
        <authorList>
            <person name="Lu H."/>
        </authorList>
    </citation>
    <scope>NUCLEOTIDE SEQUENCE [LARGE SCALE GENOMIC DNA]</scope>
    <source>
        <strain evidence="1 2">FT82W</strain>
    </source>
</reference>
<dbReference type="EMBL" id="WWCW01000021">
    <property type="protein sequence ID" value="MYM87326.1"/>
    <property type="molecule type" value="Genomic_DNA"/>
</dbReference>
<name>A0A845G2U5_9BURK</name>
<dbReference type="NCBIfam" id="TIGR04359">
    <property type="entry name" value="TrbK_RP4"/>
    <property type="match status" value="1"/>
</dbReference>
<organism evidence="1 2">
    <name type="scientific">Duganella vulcania</name>
    <dbReference type="NCBI Taxonomy" id="2692166"/>
    <lineage>
        <taxon>Bacteria</taxon>
        <taxon>Pseudomonadati</taxon>
        <taxon>Pseudomonadota</taxon>
        <taxon>Betaproteobacteria</taxon>
        <taxon>Burkholderiales</taxon>
        <taxon>Oxalobacteraceae</taxon>
        <taxon>Telluria group</taxon>
        <taxon>Duganella</taxon>
    </lineage>
</organism>
<gene>
    <name evidence="1" type="primary">trbK</name>
    <name evidence="1" type="ORF">GTP91_09060</name>
</gene>
<dbReference type="InterPro" id="IPR027584">
    <property type="entry name" value="TrbK_RP4"/>
</dbReference>